<dbReference type="PIRSF" id="PIRSF000124">
    <property type="entry name" value="UDPglc_GDPman_dh"/>
    <property type="match status" value="1"/>
</dbReference>
<dbReference type="SMART" id="SM00984">
    <property type="entry name" value="UDPG_MGDP_dh_C"/>
    <property type="match status" value="1"/>
</dbReference>
<reference evidence="6 7" key="1">
    <citation type="submission" date="2009-01" db="EMBL/GenBank/DDBJ databases">
        <title>Complete sequence of Clostridium cellulolyticum H10.</title>
        <authorList>
            <consortium name="US DOE Joint Genome Institute"/>
            <person name="Lucas S."/>
            <person name="Copeland A."/>
            <person name="Lapidus A."/>
            <person name="Glavina del Rio T."/>
            <person name="Dalin E."/>
            <person name="Tice H."/>
            <person name="Bruce D."/>
            <person name="Goodwin L."/>
            <person name="Pitluck S."/>
            <person name="Chertkov O."/>
            <person name="Saunders E."/>
            <person name="Brettin T."/>
            <person name="Detter J.C."/>
            <person name="Han C."/>
            <person name="Larimer F."/>
            <person name="Land M."/>
            <person name="Hauser L."/>
            <person name="Kyrpides N."/>
            <person name="Ivanova N."/>
            <person name="Zhou J."/>
            <person name="Richardson P."/>
        </authorList>
    </citation>
    <scope>NUCLEOTIDE SEQUENCE [LARGE SCALE GENOMIC DNA]</scope>
    <source>
        <strain evidence="7">ATCC 35319 / DSM 5812 / JCM 6584 / H10</strain>
    </source>
</reference>
<evidence type="ECO:0000313" key="7">
    <source>
        <dbReference type="Proteomes" id="UP000001349"/>
    </source>
</evidence>
<sequence>MSDDLKQKFNKQVGIIGLGYVGLPLAILCVIKGFNVIGFEKDNNKLSLLHHGKSYISDISDLMVETAVKNNLLYPTQDFSLISKCDIVIVCVPTPLAEDKTPNYSYLFDAMESIAHNMKQGQLVMTESTIVPTTSRNEIIPILQKKGFIAGKNFHFSFSPERIDPGNDKFKIDTIPKLVSGYTDECRELAADFYTQLGLKVHKVASLEVAEMAKILENSYRDVNIALANELAQVCKLSGISIWDVIEAAATKPFGFSAFYPGPGVGGHCIPKDCTFYTYLADKYGTRAKLAECAREINNNMPHYIISRLETLLTNSGKCINGSNLLILGVTYKKDVNDIRESPAIEIIKKLSDMGAHIEYHDPYIKTLDVHNIKFSSIQYEDILKSKADCILLAVGHSCYKGLDFSGVALLFNAANNSVGSSNNTEIL</sequence>
<evidence type="ECO:0000259" key="5">
    <source>
        <dbReference type="SMART" id="SM00984"/>
    </source>
</evidence>
<keyword evidence="4" id="KW-0472">Membrane</keyword>
<dbReference type="PANTHER" id="PTHR43491:SF1">
    <property type="entry name" value="UDP-N-ACETYL-D-MANNOSAMINE DEHYDROGENASE"/>
    <property type="match status" value="1"/>
</dbReference>
<dbReference type="InterPro" id="IPR028359">
    <property type="entry name" value="UDP_ManNAc/GlcNAc_DH"/>
</dbReference>
<evidence type="ECO:0000256" key="2">
    <source>
        <dbReference type="ARBA" id="ARBA00023027"/>
    </source>
</evidence>
<dbReference type="AlphaFoldDB" id="B8I7N0"/>
<dbReference type="InterPro" id="IPR014026">
    <property type="entry name" value="UDP-Glc/GDP-Man_DH_dimer"/>
</dbReference>
<dbReference type="SUPFAM" id="SSF51735">
    <property type="entry name" value="NAD(P)-binding Rossmann-fold domains"/>
    <property type="match status" value="1"/>
</dbReference>
<dbReference type="RefSeq" id="WP_015926173.1">
    <property type="nucleotide sequence ID" value="NC_011898.1"/>
</dbReference>
<name>B8I7N0_RUMCH</name>
<dbReference type="Pfam" id="PF00984">
    <property type="entry name" value="UDPG_MGDP_dh"/>
    <property type="match status" value="1"/>
</dbReference>
<dbReference type="InterPro" id="IPR017476">
    <property type="entry name" value="UDP-Glc/GDP-Man"/>
</dbReference>
<dbReference type="NCBIfam" id="TIGR03026">
    <property type="entry name" value="NDP-sugDHase"/>
    <property type="match status" value="1"/>
</dbReference>
<dbReference type="SUPFAM" id="SSF48179">
    <property type="entry name" value="6-phosphogluconate dehydrogenase C-terminal domain-like"/>
    <property type="match status" value="1"/>
</dbReference>
<dbReference type="Pfam" id="PF03720">
    <property type="entry name" value="UDPG_MGDP_dh_C"/>
    <property type="match status" value="1"/>
</dbReference>
<dbReference type="InterPro" id="IPR008927">
    <property type="entry name" value="6-PGluconate_DH-like_C_sf"/>
</dbReference>
<evidence type="ECO:0000313" key="6">
    <source>
        <dbReference type="EMBL" id="ACL77101.1"/>
    </source>
</evidence>
<keyword evidence="4" id="KW-1133">Transmembrane helix</keyword>
<protein>
    <submittedName>
        <fullName evidence="6">Nucleotide sugar dehydrogenase</fullName>
    </submittedName>
</protein>
<feature type="domain" description="UDP-glucose/GDP-mannose dehydrogenase C-terminal" evidence="5">
    <location>
        <begin position="326"/>
        <end position="417"/>
    </location>
</feature>
<evidence type="ECO:0000256" key="1">
    <source>
        <dbReference type="ARBA" id="ARBA00023002"/>
    </source>
</evidence>
<dbReference type="eggNOG" id="COG0677">
    <property type="taxonomic scope" value="Bacteria"/>
</dbReference>
<dbReference type="PANTHER" id="PTHR43491">
    <property type="entry name" value="UDP-N-ACETYL-D-MANNOSAMINE DEHYDROGENASE"/>
    <property type="match status" value="1"/>
</dbReference>
<dbReference type="SUPFAM" id="SSF52413">
    <property type="entry name" value="UDP-glucose/GDP-mannose dehydrogenase C-terminal domain"/>
    <property type="match status" value="1"/>
</dbReference>
<keyword evidence="7" id="KW-1185">Reference proteome</keyword>
<organism evidence="6 7">
    <name type="scientific">Ruminiclostridium cellulolyticum (strain ATCC 35319 / DSM 5812 / JCM 6584 / H10)</name>
    <name type="common">Clostridium cellulolyticum</name>
    <dbReference type="NCBI Taxonomy" id="394503"/>
    <lineage>
        <taxon>Bacteria</taxon>
        <taxon>Bacillati</taxon>
        <taxon>Bacillota</taxon>
        <taxon>Clostridia</taxon>
        <taxon>Eubacteriales</taxon>
        <taxon>Oscillospiraceae</taxon>
        <taxon>Ruminiclostridium</taxon>
    </lineage>
</organism>
<keyword evidence="1" id="KW-0560">Oxidoreductase</keyword>
<proteinExistence type="inferred from homology"/>
<dbReference type="GO" id="GO:0000271">
    <property type="term" value="P:polysaccharide biosynthetic process"/>
    <property type="evidence" value="ECO:0007669"/>
    <property type="project" value="InterPro"/>
</dbReference>
<dbReference type="InterPro" id="IPR036291">
    <property type="entry name" value="NAD(P)-bd_dom_sf"/>
</dbReference>
<dbReference type="HOGENOM" id="CLU_023810_3_2_9"/>
<keyword evidence="4" id="KW-0812">Transmembrane</keyword>
<dbReference type="GO" id="GO:0016616">
    <property type="term" value="F:oxidoreductase activity, acting on the CH-OH group of donors, NAD or NADP as acceptor"/>
    <property type="evidence" value="ECO:0007669"/>
    <property type="project" value="InterPro"/>
</dbReference>
<gene>
    <name evidence="6" type="ordered locus">Ccel_2807</name>
</gene>
<dbReference type="OrthoDB" id="9803238at2"/>
<dbReference type="InterPro" id="IPR001732">
    <property type="entry name" value="UDP-Glc/GDP-Man_DH_N"/>
</dbReference>
<dbReference type="PIRSF" id="PIRSF500136">
    <property type="entry name" value="UDP_ManNAc_DH"/>
    <property type="match status" value="1"/>
</dbReference>
<dbReference type="KEGG" id="cce:Ccel_2807"/>
<dbReference type="Proteomes" id="UP000001349">
    <property type="component" value="Chromosome"/>
</dbReference>
<dbReference type="GO" id="GO:0016628">
    <property type="term" value="F:oxidoreductase activity, acting on the CH-CH group of donors, NAD or NADP as acceptor"/>
    <property type="evidence" value="ECO:0007669"/>
    <property type="project" value="InterPro"/>
</dbReference>
<feature type="transmembrane region" description="Helical" evidence="4">
    <location>
        <begin position="12"/>
        <end position="34"/>
    </location>
</feature>
<keyword evidence="2" id="KW-0520">NAD</keyword>
<comment type="similarity">
    <text evidence="3">Belongs to the UDP-glucose/GDP-mannose dehydrogenase family.</text>
</comment>
<dbReference type="EMBL" id="CP001348">
    <property type="protein sequence ID" value="ACL77101.1"/>
    <property type="molecule type" value="Genomic_DNA"/>
</dbReference>
<dbReference type="InterPro" id="IPR014027">
    <property type="entry name" value="UDP-Glc/GDP-Man_DH_C"/>
</dbReference>
<dbReference type="GO" id="GO:0051287">
    <property type="term" value="F:NAD binding"/>
    <property type="evidence" value="ECO:0007669"/>
    <property type="project" value="InterPro"/>
</dbReference>
<evidence type="ECO:0000256" key="3">
    <source>
        <dbReference type="PIRNR" id="PIRNR000124"/>
    </source>
</evidence>
<dbReference type="InterPro" id="IPR036220">
    <property type="entry name" value="UDP-Glc/GDP-Man_DH_C_sf"/>
</dbReference>
<evidence type="ECO:0000256" key="4">
    <source>
        <dbReference type="SAM" id="Phobius"/>
    </source>
</evidence>
<dbReference type="STRING" id="394503.Ccel_2807"/>
<dbReference type="Pfam" id="PF03721">
    <property type="entry name" value="UDPG_MGDP_dh_N"/>
    <property type="match status" value="1"/>
</dbReference>
<accession>B8I7N0</accession>
<dbReference type="Gene3D" id="3.40.50.720">
    <property type="entry name" value="NAD(P)-binding Rossmann-like Domain"/>
    <property type="match status" value="2"/>
</dbReference>